<dbReference type="GO" id="GO:0004674">
    <property type="term" value="F:protein serine/threonine kinase activity"/>
    <property type="evidence" value="ECO:0007669"/>
    <property type="project" value="UniProtKB-KW"/>
</dbReference>
<evidence type="ECO:0000256" key="1">
    <source>
        <dbReference type="ARBA" id="ARBA00022527"/>
    </source>
</evidence>
<dbReference type="PROSITE" id="PS50042">
    <property type="entry name" value="CNMP_BINDING_3"/>
    <property type="match status" value="1"/>
</dbReference>
<dbReference type="Pfam" id="PF00069">
    <property type="entry name" value="Pkinase"/>
    <property type="match status" value="1"/>
</dbReference>
<keyword evidence="5" id="KW-0067">ATP-binding</keyword>
<reference evidence="8" key="4">
    <citation type="submission" date="2025-09" db="UniProtKB">
        <authorList>
            <consortium name="Ensembl"/>
        </authorList>
    </citation>
    <scope>IDENTIFICATION</scope>
    <source>
        <strain evidence="8">HSOK</strain>
    </source>
</reference>
<reference evidence="8 9" key="2">
    <citation type="submission" date="2017-04" db="EMBL/GenBank/DDBJ databases">
        <title>CpG methylation of centromeres and impact of large insertions on vertebrate speciation.</title>
        <authorList>
            <person name="Ichikawa K."/>
            <person name="Yoshimura J."/>
            <person name="Morishita S."/>
        </authorList>
    </citation>
    <scope>NUCLEOTIDE SEQUENCE</scope>
    <source>
        <strain evidence="8 9">HSOK</strain>
    </source>
</reference>
<dbReference type="GO" id="GO:0005524">
    <property type="term" value="F:ATP binding"/>
    <property type="evidence" value="ECO:0007669"/>
    <property type="project" value="UniProtKB-KW"/>
</dbReference>
<dbReference type="InterPro" id="IPR000595">
    <property type="entry name" value="cNMP-bd_dom"/>
</dbReference>
<keyword evidence="4" id="KW-0418">Kinase</keyword>
<dbReference type="PANTHER" id="PTHR24353">
    <property type="entry name" value="CYCLIC NUCLEOTIDE-DEPENDENT PROTEIN KINASE"/>
    <property type="match status" value="1"/>
</dbReference>
<dbReference type="Gene3D" id="1.10.510.10">
    <property type="entry name" value="Transferase(Phosphotransferase) domain 1"/>
    <property type="match status" value="1"/>
</dbReference>
<evidence type="ECO:0008006" key="10">
    <source>
        <dbReference type="Google" id="ProtNLM"/>
    </source>
</evidence>
<reference evidence="8" key="3">
    <citation type="submission" date="2025-08" db="UniProtKB">
        <authorList>
            <consortium name="Ensembl"/>
        </authorList>
    </citation>
    <scope>IDENTIFICATION</scope>
    <source>
        <strain evidence="8">HSOK</strain>
    </source>
</reference>
<dbReference type="Proteomes" id="UP000265200">
    <property type="component" value="Chromosome 9"/>
</dbReference>
<evidence type="ECO:0000313" key="8">
    <source>
        <dbReference type="Ensembl" id="ENSORLP00015020335.1"/>
    </source>
</evidence>
<dbReference type="PROSITE" id="PS50011">
    <property type="entry name" value="PROTEIN_KINASE_DOM"/>
    <property type="match status" value="1"/>
</dbReference>
<evidence type="ECO:0000259" key="7">
    <source>
        <dbReference type="PROSITE" id="PS50042"/>
    </source>
</evidence>
<dbReference type="InterPro" id="IPR014710">
    <property type="entry name" value="RmlC-like_jellyroll"/>
</dbReference>
<dbReference type="InterPro" id="IPR011009">
    <property type="entry name" value="Kinase-like_dom_sf"/>
</dbReference>
<dbReference type="SUPFAM" id="SSF56112">
    <property type="entry name" value="Protein kinase-like (PK-like)"/>
    <property type="match status" value="1"/>
</dbReference>
<reference key="1">
    <citation type="journal article" date="2007" name="Nature">
        <title>The medaka draft genome and insights into vertebrate genome evolution.</title>
        <authorList>
            <person name="Kasahara M."/>
            <person name="Naruse K."/>
            <person name="Sasaki S."/>
            <person name="Nakatani Y."/>
            <person name="Qu W."/>
            <person name="Ahsan B."/>
            <person name="Yamada T."/>
            <person name="Nagayasu Y."/>
            <person name="Doi K."/>
            <person name="Kasai Y."/>
            <person name="Jindo T."/>
            <person name="Kobayashi D."/>
            <person name="Shimada A."/>
            <person name="Toyoda A."/>
            <person name="Kuroki Y."/>
            <person name="Fujiyama A."/>
            <person name="Sasaki T."/>
            <person name="Shimizu A."/>
            <person name="Asakawa S."/>
            <person name="Shimizu N."/>
            <person name="Hashimoto S."/>
            <person name="Yang J."/>
            <person name="Lee Y."/>
            <person name="Matsushima K."/>
            <person name="Sugano S."/>
            <person name="Sakaizumi M."/>
            <person name="Narita T."/>
            <person name="Ohishi K."/>
            <person name="Haga S."/>
            <person name="Ohta F."/>
            <person name="Nomoto H."/>
            <person name="Nogata K."/>
            <person name="Morishita T."/>
            <person name="Endo T."/>
            <person name="Shin-I T."/>
            <person name="Takeda H."/>
            <person name="Morishita S."/>
            <person name="Kohara Y."/>
        </authorList>
    </citation>
    <scope>NUCLEOTIDE SEQUENCE [LARGE SCALE GENOMIC DNA]</scope>
    <source>
        <strain>Hd-rR</strain>
    </source>
</reference>
<evidence type="ECO:0000256" key="4">
    <source>
        <dbReference type="ARBA" id="ARBA00022777"/>
    </source>
</evidence>
<dbReference type="InterPro" id="IPR018490">
    <property type="entry name" value="cNMP-bd_dom_sf"/>
</dbReference>
<dbReference type="Gene3D" id="3.30.200.20">
    <property type="entry name" value="Phosphorylase Kinase, domain 1"/>
    <property type="match status" value="2"/>
</dbReference>
<protein>
    <recommendedName>
        <fullName evidence="10">cGMP-dependent protein kinase</fullName>
    </recommendedName>
</protein>
<accession>A0A3P9IKH5</accession>
<dbReference type="Ensembl" id="ENSORLT00015029527.1">
    <property type="protein sequence ID" value="ENSORLP00015020335.1"/>
    <property type="gene ID" value="ENSORLG00015021504.1"/>
</dbReference>
<dbReference type="SUPFAM" id="SSF51206">
    <property type="entry name" value="cAMP-binding domain-like"/>
    <property type="match status" value="1"/>
</dbReference>
<evidence type="ECO:0000256" key="3">
    <source>
        <dbReference type="ARBA" id="ARBA00022741"/>
    </source>
</evidence>
<keyword evidence="1" id="KW-0723">Serine/threonine-protein kinase</keyword>
<dbReference type="AlphaFoldDB" id="A0A3P9IKH5"/>
<proteinExistence type="predicted"/>
<dbReference type="PANTHER" id="PTHR24353:SF68">
    <property type="match status" value="1"/>
</dbReference>
<evidence type="ECO:0000256" key="2">
    <source>
        <dbReference type="ARBA" id="ARBA00022679"/>
    </source>
</evidence>
<name>A0A3P9IKH5_ORYLA</name>
<evidence type="ECO:0000256" key="5">
    <source>
        <dbReference type="ARBA" id="ARBA00022840"/>
    </source>
</evidence>
<keyword evidence="2" id="KW-0808">Transferase</keyword>
<feature type="domain" description="Protein kinase" evidence="6">
    <location>
        <begin position="43"/>
        <end position="328"/>
    </location>
</feature>
<feature type="domain" description="Cyclic nucleotide-binding" evidence="7">
    <location>
        <begin position="9"/>
        <end position="56"/>
    </location>
</feature>
<evidence type="ECO:0000313" key="9">
    <source>
        <dbReference type="Proteomes" id="UP000265200"/>
    </source>
</evidence>
<organism evidence="8 9">
    <name type="scientific">Oryzias latipes</name>
    <name type="common">Japanese rice fish</name>
    <name type="synonym">Japanese killifish</name>
    <dbReference type="NCBI Taxonomy" id="8090"/>
    <lineage>
        <taxon>Eukaryota</taxon>
        <taxon>Metazoa</taxon>
        <taxon>Chordata</taxon>
        <taxon>Craniata</taxon>
        <taxon>Vertebrata</taxon>
        <taxon>Euteleostomi</taxon>
        <taxon>Actinopterygii</taxon>
        <taxon>Neopterygii</taxon>
        <taxon>Teleostei</taxon>
        <taxon>Neoteleostei</taxon>
        <taxon>Acanthomorphata</taxon>
        <taxon>Ovalentaria</taxon>
        <taxon>Atherinomorphae</taxon>
        <taxon>Beloniformes</taxon>
        <taxon>Adrianichthyidae</taxon>
        <taxon>Oryziinae</taxon>
        <taxon>Oryzias</taxon>
    </lineage>
</organism>
<dbReference type="Gene3D" id="2.60.120.10">
    <property type="entry name" value="Jelly Rolls"/>
    <property type="match status" value="1"/>
</dbReference>
<sequence length="358" mass="40571">SLCVCSLALLQSLPEDVIMKISELMKETYYADGEYIIHQGSVQDNLYVISKGQVKLHFLCHTIFTGILPLEEKKTYLRLIILLIRTNEDPALLTSSTLSDFQIIRTLGVGEFGHVDLVQLNSNIKLNFAMRVLKKNTYLIWTLYILTEVCLGGNLSSLVKEKGCLDDCTARFYTGCVVEALIYLHRQGVVYRDIKPECVALDEHGYAKLVFIFIQKQLDGAKKTWTFCGTLGYMAPEIILSKGHGIHSDLWSLGVFVFELLSGRLPFDNTEQIKIITATIQGIDHIEFPKTICKDASDLIKMLCRSNPSERVGSQRNGVKDVQQHKWFEELNWDGLCTRTLKPPVIPEKFHSSIVRTH</sequence>
<evidence type="ECO:0000259" key="6">
    <source>
        <dbReference type="PROSITE" id="PS50011"/>
    </source>
</evidence>
<dbReference type="CDD" id="cd00038">
    <property type="entry name" value="CAP_ED"/>
    <property type="match status" value="1"/>
</dbReference>
<dbReference type="InterPro" id="IPR000719">
    <property type="entry name" value="Prot_kinase_dom"/>
</dbReference>
<keyword evidence="3" id="KW-0547">Nucleotide-binding</keyword>